<comment type="function">
    <text evidence="8">Ligates lysine onto the cytidine present at position 34 of the AUA codon-specific tRNA(Ile) that contains the anticodon CAU, in an ATP-dependent manner. Cytidine is converted to lysidine, thus changing the amino acid specificity of the tRNA from methionine to isoleucine.</text>
</comment>
<dbReference type="RefSeq" id="WP_056957949.1">
    <property type="nucleotide sequence ID" value="NZ_AYYN01000002.1"/>
</dbReference>
<evidence type="ECO:0000313" key="10">
    <source>
        <dbReference type="EMBL" id="KRM78128.1"/>
    </source>
</evidence>
<dbReference type="NCBIfam" id="TIGR02433">
    <property type="entry name" value="lysidine_TilS_C"/>
    <property type="match status" value="1"/>
</dbReference>
<evidence type="ECO:0000256" key="8">
    <source>
        <dbReference type="HAMAP-Rule" id="MF_01161"/>
    </source>
</evidence>
<comment type="caution">
    <text evidence="10">The sequence shown here is derived from an EMBL/GenBank/DDBJ whole genome shotgun (WGS) entry which is preliminary data.</text>
</comment>
<dbReference type="PANTHER" id="PTHR43033">
    <property type="entry name" value="TRNA(ILE)-LYSIDINE SYNTHASE-RELATED"/>
    <property type="match status" value="1"/>
</dbReference>
<dbReference type="AlphaFoldDB" id="A0A0R2BGQ6"/>
<dbReference type="InterPro" id="IPR012094">
    <property type="entry name" value="tRNA_Ile_lys_synt"/>
</dbReference>
<name>A0A0R2BGQ6_9LACO</name>
<reference evidence="10 11" key="1">
    <citation type="journal article" date="2015" name="Genome Announc.">
        <title>Expanding the biotechnology potential of lactobacilli through comparative genomics of 213 strains and associated genera.</title>
        <authorList>
            <person name="Sun Z."/>
            <person name="Harris H.M."/>
            <person name="McCann A."/>
            <person name="Guo C."/>
            <person name="Argimon S."/>
            <person name="Zhang W."/>
            <person name="Yang X."/>
            <person name="Jeffery I.B."/>
            <person name="Cooney J.C."/>
            <person name="Kagawa T.F."/>
            <person name="Liu W."/>
            <person name="Song Y."/>
            <person name="Salvetti E."/>
            <person name="Wrobel A."/>
            <person name="Rasinkangas P."/>
            <person name="Parkhill J."/>
            <person name="Rea M.C."/>
            <person name="O'Sullivan O."/>
            <person name="Ritari J."/>
            <person name="Douillard F.P."/>
            <person name="Paul Ross R."/>
            <person name="Yang R."/>
            <person name="Briner A.E."/>
            <person name="Felis G.E."/>
            <person name="de Vos W.M."/>
            <person name="Barrangou R."/>
            <person name="Klaenhammer T.R."/>
            <person name="Caufield P.W."/>
            <person name="Cui Y."/>
            <person name="Zhang H."/>
            <person name="O'Toole P.W."/>
        </authorList>
    </citation>
    <scope>NUCLEOTIDE SEQUENCE [LARGE SCALE GENOMIC DNA]</scope>
    <source>
        <strain evidence="10 11">DSM 20452</strain>
    </source>
</reference>
<dbReference type="GO" id="GO:0006400">
    <property type="term" value="P:tRNA modification"/>
    <property type="evidence" value="ECO:0007669"/>
    <property type="project" value="UniProtKB-UniRule"/>
</dbReference>
<feature type="domain" description="Lysidine-tRNA(Ile) synthetase C-terminal" evidence="9">
    <location>
        <begin position="375"/>
        <end position="448"/>
    </location>
</feature>
<dbReference type="NCBIfam" id="TIGR02432">
    <property type="entry name" value="lysidine_TilS_N"/>
    <property type="match status" value="1"/>
</dbReference>
<dbReference type="Pfam" id="PF11734">
    <property type="entry name" value="TilS_C"/>
    <property type="match status" value="1"/>
</dbReference>
<dbReference type="GO" id="GO:0032267">
    <property type="term" value="F:tRNA(Ile)-lysidine synthase activity"/>
    <property type="evidence" value="ECO:0007669"/>
    <property type="project" value="UniProtKB-EC"/>
</dbReference>
<dbReference type="Gene3D" id="3.40.50.620">
    <property type="entry name" value="HUPs"/>
    <property type="match status" value="1"/>
</dbReference>
<evidence type="ECO:0000256" key="1">
    <source>
        <dbReference type="ARBA" id="ARBA00004496"/>
    </source>
</evidence>
<accession>A0A0R2BGQ6</accession>
<dbReference type="GO" id="GO:0005737">
    <property type="term" value="C:cytoplasm"/>
    <property type="evidence" value="ECO:0007669"/>
    <property type="project" value="UniProtKB-SubCell"/>
</dbReference>
<organism evidence="10 11">
    <name type="scientific">Ligilactobacillus murinus DSM 20452 = NBRC 14221</name>
    <dbReference type="NCBI Taxonomy" id="1423772"/>
    <lineage>
        <taxon>Bacteria</taxon>
        <taxon>Bacillati</taxon>
        <taxon>Bacillota</taxon>
        <taxon>Bacilli</taxon>
        <taxon>Lactobacillales</taxon>
        <taxon>Lactobacillaceae</taxon>
        <taxon>Ligilactobacillus</taxon>
    </lineage>
</organism>
<dbReference type="SMART" id="SM00977">
    <property type="entry name" value="TilS_C"/>
    <property type="match status" value="1"/>
</dbReference>
<comment type="similarity">
    <text evidence="8">Belongs to the tRNA(Ile)-lysidine synthase family.</text>
</comment>
<dbReference type="InterPro" id="IPR011063">
    <property type="entry name" value="TilS/TtcA_N"/>
</dbReference>
<dbReference type="InterPro" id="IPR012795">
    <property type="entry name" value="tRNA_Ile_lys_synt_N"/>
</dbReference>
<dbReference type="SUPFAM" id="SSF52402">
    <property type="entry name" value="Adenine nucleotide alpha hydrolases-like"/>
    <property type="match status" value="1"/>
</dbReference>
<keyword evidence="5" id="KW-0547">Nucleotide-binding</keyword>
<dbReference type="HAMAP" id="MF_01161">
    <property type="entry name" value="tRNA_Ile_lys_synt"/>
    <property type="match status" value="1"/>
</dbReference>
<protein>
    <recommendedName>
        <fullName evidence="8">tRNA(Ile)-lysidine synthase</fullName>
        <ecNumber evidence="8">6.3.4.19</ecNumber>
    </recommendedName>
    <alternativeName>
        <fullName evidence="8">tRNA(Ile)-2-lysyl-cytidine synthase</fullName>
    </alternativeName>
    <alternativeName>
        <fullName evidence="8">tRNA(Ile)-lysidine synthetase</fullName>
    </alternativeName>
</protein>
<dbReference type="EMBL" id="AYYN01000002">
    <property type="protein sequence ID" value="KRM78128.1"/>
    <property type="molecule type" value="Genomic_DNA"/>
</dbReference>
<evidence type="ECO:0000256" key="2">
    <source>
        <dbReference type="ARBA" id="ARBA00022490"/>
    </source>
</evidence>
<comment type="caution">
    <text evidence="8">Lacks conserved residue(s) required for the propagation of feature annotation.</text>
</comment>
<evidence type="ECO:0000259" key="9">
    <source>
        <dbReference type="SMART" id="SM00977"/>
    </source>
</evidence>
<dbReference type="EC" id="6.3.4.19" evidence="8"/>
<dbReference type="GO" id="GO:0005524">
    <property type="term" value="F:ATP binding"/>
    <property type="evidence" value="ECO:0007669"/>
    <property type="project" value="UniProtKB-KW"/>
</dbReference>
<evidence type="ECO:0000256" key="7">
    <source>
        <dbReference type="ARBA" id="ARBA00048539"/>
    </source>
</evidence>
<gene>
    <name evidence="8" type="primary">tilS</name>
    <name evidence="10" type="ORF">FC48_GL001642</name>
</gene>
<dbReference type="Pfam" id="PF09179">
    <property type="entry name" value="TilS"/>
    <property type="match status" value="1"/>
</dbReference>
<keyword evidence="2 8" id="KW-0963">Cytoplasm</keyword>
<evidence type="ECO:0000256" key="6">
    <source>
        <dbReference type="ARBA" id="ARBA00022840"/>
    </source>
</evidence>
<evidence type="ECO:0000256" key="3">
    <source>
        <dbReference type="ARBA" id="ARBA00022598"/>
    </source>
</evidence>
<keyword evidence="3 8" id="KW-0436">Ligase</keyword>
<keyword evidence="4 8" id="KW-0819">tRNA processing</keyword>
<dbReference type="PANTHER" id="PTHR43033:SF1">
    <property type="entry name" value="TRNA(ILE)-LYSIDINE SYNTHASE-RELATED"/>
    <property type="match status" value="1"/>
</dbReference>
<sequence length="456" mass="53517">MQAIKQQFDLQWQNLKLAAKEKVLVAVSTGADSMALLWLLAHLPVAIRPQINVAYVDHQLRDQSKTETEFIQRYCQEKGYPLFTKTWAVADHPQTGLEEKARKMRYEFFETVLKKQQIKYLLTAHHSDDQAETFLMKLLRGGDLVQLTGIKRRRKFGAHAELLRPLLGFTKAQLLHLVQEQNITYFEDETNEQDDYLRNRLRHHVIPQLKQENPQFLAHVENYAAQLSEVLTLANETSKEKLAKLQQYDGSYALEQWQALTLPWQNQLLRQLFRQHKLELSEKKVAQANRLLNNTTKPQGQLDLGQGYFLLKEYQHFWLTDHPLKSENLNFQQYLLLGEWQWISNTEKVGLFFSNAYRPRPGDEILAVSEDEAPFLLRHRRPGDRMKTKIGTQKVKQILIDRKIAKTKRERLWLVAAKDGNILWIVKVKKTDLSPRLVNAKIHYIIVLRREVKDDE</sequence>
<dbReference type="CDD" id="cd01992">
    <property type="entry name" value="TilS_N"/>
    <property type="match status" value="1"/>
</dbReference>
<keyword evidence="6" id="KW-0067">ATP-binding</keyword>
<dbReference type="SUPFAM" id="SSF56037">
    <property type="entry name" value="PheT/TilS domain"/>
    <property type="match status" value="1"/>
</dbReference>
<dbReference type="InterPro" id="IPR015262">
    <property type="entry name" value="tRNA_Ile_lys_synt_subst-bd"/>
</dbReference>
<dbReference type="InterPro" id="IPR012796">
    <property type="entry name" value="Lysidine-tRNA-synth_C"/>
</dbReference>
<dbReference type="PATRIC" id="fig|1423772.3.peg.1746"/>
<dbReference type="Proteomes" id="UP000051612">
    <property type="component" value="Unassembled WGS sequence"/>
</dbReference>
<comment type="subcellular location">
    <subcellularLocation>
        <location evidence="1 8">Cytoplasm</location>
    </subcellularLocation>
</comment>
<evidence type="ECO:0000313" key="11">
    <source>
        <dbReference type="Proteomes" id="UP000051612"/>
    </source>
</evidence>
<evidence type="ECO:0000256" key="4">
    <source>
        <dbReference type="ARBA" id="ARBA00022694"/>
    </source>
</evidence>
<evidence type="ECO:0000256" key="5">
    <source>
        <dbReference type="ARBA" id="ARBA00022741"/>
    </source>
</evidence>
<dbReference type="Pfam" id="PF01171">
    <property type="entry name" value="ATP_bind_3"/>
    <property type="match status" value="1"/>
</dbReference>
<proteinExistence type="inferred from homology"/>
<dbReference type="InterPro" id="IPR014729">
    <property type="entry name" value="Rossmann-like_a/b/a_fold"/>
</dbReference>
<comment type="catalytic activity">
    <reaction evidence="7 8">
        <text>cytidine(34) in tRNA(Ile2) + L-lysine + ATP = lysidine(34) in tRNA(Ile2) + AMP + diphosphate + H(+)</text>
        <dbReference type="Rhea" id="RHEA:43744"/>
        <dbReference type="Rhea" id="RHEA-COMP:10625"/>
        <dbReference type="Rhea" id="RHEA-COMP:10670"/>
        <dbReference type="ChEBI" id="CHEBI:15378"/>
        <dbReference type="ChEBI" id="CHEBI:30616"/>
        <dbReference type="ChEBI" id="CHEBI:32551"/>
        <dbReference type="ChEBI" id="CHEBI:33019"/>
        <dbReference type="ChEBI" id="CHEBI:82748"/>
        <dbReference type="ChEBI" id="CHEBI:83665"/>
        <dbReference type="ChEBI" id="CHEBI:456215"/>
        <dbReference type="EC" id="6.3.4.19"/>
    </reaction>
</comment>